<dbReference type="Proteomes" id="UP000324832">
    <property type="component" value="Unassembled WGS sequence"/>
</dbReference>
<organism evidence="1 2">
    <name type="scientific">Leptidea sinapis</name>
    <dbReference type="NCBI Taxonomy" id="189913"/>
    <lineage>
        <taxon>Eukaryota</taxon>
        <taxon>Metazoa</taxon>
        <taxon>Ecdysozoa</taxon>
        <taxon>Arthropoda</taxon>
        <taxon>Hexapoda</taxon>
        <taxon>Insecta</taxon>
        <taxon>Pterygota</taxon>
        <taxon>Neoptera</taxon>
        <taxon>Endopterygota</taxon>
        <taxon>Lepidoptera</taxon>
        <taxon>Glossata</taxon>
        <taxon>Ditrysia</taxon>
        <taxon>Papilionoidea</taxon>
        <taxon>Pieridae</taxon>
        <taxon>Dismorphiinae</taxon>
        <taxon>Leptidea</taxon>
    </lineage>
</organism>
<name>A0A5E4Q7B2_9NEOP</name>
<dbReference type="EMBL" id="FZQP02001560">
    <property type="protein sequence ID" value="VVC93253.1"/>
    <property type="molecule type" value="Genomic_DNA"/>
</dbReference>
<proteinExistence type="predicted"/>
<accession>A0A5E4Q7B2</accession>
<keyword evidence="2" id="KW-1185">Reference proteome</keyword>
<sequence length="192" mass="22104">IRRLSPDLYEQSIPAVNSDLLYQDLSSTATVSQQAIPSTPKNKKSACLFCDHVEKKVGKRRIYVTFPQSEATVETIKSMAAKLNDSKLLTKLENPLSVAYHSTCFSSYQMSLKQQCKEHSEPRYWHKTRQFHQSAFSAISEIIMAEIIEKNRIMYLTDLLSQYKSLLLEFSEGQVRAEDLQEYRAENLETKL</sequence>
<evidence type="ECO:0000313" key="2">
    <source>
        <dbReference type="Proteomes" id="UP000324832"/>
    </source>
</evidence>
<reference evidence="1 2" key="1">
    <citation type="submission" date="2017-07" db="EMBL/GenBank/DDBJ databases">
        <authorList>
            <person name="Talla V."/>
            <person name="Backstrom N."/>
        </authorList>
    </citation>
    <scope>NUCLEOTIDE SEQUENCE [LARGE SCALE GENOMIC DNA]</scope>
</reference>
<dbReference type="AlphaFoldDB" id="A0A5E4Q7B2"/>
<protein>
    <submittedName>
        <fullName evidence="1">Uncharacterized protein</fullName>
    </submittedName>
</protein>
<gene>
    <name evidence="1" type="ORF">LSINAPIS_LOCUS5483</name>
</gene>
<feature type="non-terminal residue" evidence="1">
    <location>
        <position position="1"/>
    </location>
</feature>
<evidence type="ECO:0000313" key="1">
    <source>
        <dbReference type="EMBL" id="VVC93253.1"/>
    </source>
</evidence>